<evidence type="ECO:0000313" key="1">
    <source>
        <dbReference type="EMBL" id="MBB6578187.1"/>
    </source>
</evidence>
<evidence type="ECO:0000313" key="2">
    <source>
        <dbReference type="Proteomes" id="UP000562492"/>
    </source>
</evidence>
<sequence length="71" mass="7680">MAQGSALRVQHQIAAACKPLAENWPLAQSQYAVIAIVFAQPLDIELVFYSHPPLATSTMEAFAALPDFIVP</sequence>
<accession>A0ABR6RGA2</accession>
<protein>
    <submittedName>
        <fullName evidence="1">Uncharacterized protein</fullName>
    </submittedName>
</protein>
<organism evidence="1 2">
    <name type="scientific">Comamonas odontotermitis</name>
    <dbReference type="NCBI Taxonomy" id="379895"/>
    <lineage>
        <taxon>Bacteria</taxon>
        <taxon>Pseudomonadati</taxon>
        <taxon>Pseudomonadota</taxon>
        <taxon>Betaproteobacteria</taxon>
        <taxon>Burkholderiales</taxon>
        <taxon>Comamonadaceae</taxon>
        <taxon>Comamonas</taxon>
    </lineage>
</organism>
<keyword evidence="2" id="KW-1185">Reference proteome</keyword>
<comment type="caution">
    <text evidence="1">The sequence shown here is derived from an EMBL/GenBank/DDBJ whole genome shotgun (WGS) entry which is preliminary data.</text>
</comment>
<dbReference type="RefSeq" id="WP_184708409.1">
    <property type="nucleotide sequence ID" value="NZ_JACHKZ010000012.1"/>
</dbReference>
<dbReference type="Proteomes" id="UP000562492">
    <property type="component" value="Unassembled WGS sequence"/>
</dbReference>
<reference evidence="1 2" key="1">
    <citation type="submission" date="2020-08" db="EMBL/GenBank/DDBJ databases">
        <title>Functional genomics of gut bacteria from endangered species of beetles.</title>
        <authorList>
            <person name="Carlos-Shanley C."/>
        </authorList>
    </citation>
    <scope>NUCLEOTIDE SEQUENCE [LARGE SCALE GENOMIC DNA]</scope>
    <source>
        <strain evidence="1 2">S00124</strain>
    </source>
</reference>
<name>A0ABR6RGA2_9BURK</name>
<gene>
    <name evidence="1" type="ORF">HNP33_002267</name>
</gene>
<dbReference type="EMBL" id="JACHKZ010000012">
    <property type="protein sequence ID" value="MBB6578187.1"/>
    <property type="molecule type" value="Genomic_DNA"/>
</dbReference>
<proteinExistence type="predicted"/>